<keyword evidence="3" id="KW-0326">Glycosidase</keyword>
<feature type="transmembrane region" description="Helical" evidence="4">
    <location>
        <begin position="6"/>
        <end position="23"/>
    </location>
</feature>
<keyword evidence="6" id="KW-1185">Reference proteome</keyword>
<keyword evidence="4" id="KW-1133">Transmembrane helix</keyword>
<evidence type="ECO:0000256" key="3">
    <source>
        <dbReference type="ARBA" id="ARBA00023295"/>
    </source>
</evidence>
<gene>
    <name evidence="5" type="ORF">ACFSJF_04930</name>
</gene>
<evidence type="ECO:0000256" key="1">
    <source>
        <dbReference type="ARBA" id="ARBA00009209"/>
    </source>
</evidence>
<protein>
    <submittedName>
        <fullName evidence="5">Glycosyl hydrolase family 8</fullName>
    </submittedName>
</protein>
<organism evidence="5 6">
    <name type="scientific">Ornithinibacillus salinisoli</name>
    <dbReference type="NCBI Taxonomy" id="1848459"/>
    <lineage>
        <taxon>Bacteria</taxon>
        <taxon>Bacillati</taxon>
        <taxon>Bacillota</taxon>
        <taxon>Bacilli</taxon>
        <taxon>Bacillales</taxon>
        <taxon>Bacillaceae</taxon>
        <taxon>Ornithinibacillus</taxon>
    </lineage>
</organism>
<evidence type="ECO:0000313" key="5">
    <source>
        <dbReference type="EMBL" id="MFD2043620.1"/>
    </source>
</evidence>
<dbReference type="InterPro" id="IPR008928">
    <property type="entry name" value="6-hairpin_glycosidase_sf"/>
</dbReference>
<accession>A0ABW4W053</accession>
<dbReference type="EMBL" id="JBHUHQ010000009">
    <property type="protein sequence ID" value="MFD2043620.1"/>
    <property type="molecule type" value="Genomic_DNA"/>
</dbReference>
<evidence type="ECO:0000256" key="2">
    <source>
        <dbReference type="ARBA" id="ARBA00022801"/>
    </source>
</evidence>
<comment type="caution">
    <text evidence="5">The sequence shown here is derived from an EMBL/GenBank/DDBJ whole genome shotgun (WGS) entry which is preliminary data.</text>
</comment>
<dbReference type="Pfam" id="PF01270">
    <property type="entry name" value="Glyco_hydro_8"/>
    <property type="match status" value="1"/>
</dbReference>
<dbReference type="Gene3D" id="1.50.10.10">
    <property type="match status" value="1"/>
</dbReference>
<proteinExistence type="inferred from homology"/>
<reference evidence="6" key="1">
    <citation type="journal article" date="2019" name="Int. J. Syst. Evol. Microbiol.">
        <title>The Global Catalogue of Microorganisms (GCM) 10K type strain sequencing project: providing services to taxonomists for standard genome sequencing and annotation.</title>
        <authorList>
            <consortium name="The Broad Institute Genomics Platform"/>
            <consortium name="The Broad Institute Genome Sequencing Center for Infectious Disease"/>
            <person name="Wu L."/>
            <person name="Ma J."/>
        </authorList>
    </citation>
    <scope>NUCLEOTIDE SEQUENCE [LARGE SCALE GENOMIC DNA]</scope>
    <source>
        <strain evidence="6">R28</strain>
    </source>
</reference>
<evidence type="ECO:0000313" key="6">
    <source>
        <dbReference type="Proteomes" id="UP001597383"/>
    </source>
</evidence>
<dbReference type="GO" id="GO:0016787">
    <property type="term" value="F:hydrolase activity"/>
    <property type="evidence" value="ECO:0007669"/>
    <property type="project" value="UniProtKB-KW"/>
</dbReference>
<dbReference type="RefSeq" id="WP_377555346.1">
    <property type="nucleotide sequence ID" value="NZ_JBHUHQ010000009.1"/>
</dbReference>
<name>A0ABW4W053_9BACI</name>
<keyword evidence="4" id="KW-0472">Membrane</keyword>
<sequence>MRKLTSIISVLIIVIVAVIVVHFNKENSLATEKFIKKWLINDNGTLATYVRDDHELDEDLVQGRESLSETLGLWMLYALEKDDEQHFDQAFNMLIDFFLEKDGFIHWKLLASGESEVHTNALVDDLRIIDALIQAHERWNHHHYEEVAKLISHYVNKFSEKSGILTDFYERKHQYSSDVVTLPYIDPGAMEKMVHRGWLNQESFGQTILILENAPLENGFYPKRYQVTEKNYQFDNEINMVDQALVAYHLAKLDIESNELIQFAVQQYSQFGAIFGKYDIHSKEPAVTYESPAVYGLLMLYCLEVGELSMAENLYERMIVFRNDNKLGSYYGGYSVSESGDTHIFDNLVPLLAEKRLRNMQAE</sequence>
<keyword evidence="2 5" id="KW-0378">Hydrolase</keyword>
<dbReference type="Proteomes" id="UP001597383">
    <property type="component" value="Unassembled WGS sequence"/>
</dbReference>
<dbReference type="InterPro" id="IPR002037">
    <property type="entry name" value="Glyco_hydro_8"/>
</dbReference>
<evidence type="ECO:0000256" key="4">
    <source>
        <dbReference type="SAM" id="Phobius"/>
    </source>
</evidence>
<keyword evidence="4" id="KW-0812">Transmembrane</keyword>
<dbReference type="InterPro" id="IPR012341">
    <property type="entry name" value="6hp_glycosidase-like_sf"/>
</dbReference>
<dbReference type="SUPFAM" id="SSF48208">
    <property type="entry name" value="Six-hairpin glycosidases"/>
    <property type="match status" value="1"/>
</dbReference>
<comment type="similarity">
    <text evidence="1">Belongs to the glycosyl hydrolase 8 (cellulase D) family.</text>
</comment>